<dbReference type="EMBL" id="SOHK01000024">
    <property type="protein sequence ID" value="TFD63099.1"/>
    <property type="molecule type" value="Genomic_DNA"/>
</dbReference>
<feature type="domain" description="PucR C-terminal helix-turn-helix" evidence="2">
    <location>
        <begin position="464"/>
        <end position="522"/>
    </location>
</feature>
<gene>
    <name evidence="3" type="ORF">E3T47_15685</name>
</gene>
<dbReference type="InterPro" id="IPR051448">
    <property type="entry name" value="CdaR-like_regulators"/>
</dbReference>
<evidence type="ECO:0000259" key="2">
    <source>
        <dbReference type="Pfam" id="PF13556"/>
    </source>
</evidence>
<dbReference type="PANTHER" id="PTHR33744:SF1">
    <property type="entry name" value="DNA-BINDING TRANSCRIPTIONAL ACTIVATOR ADER"/>
    <property type="match status" value="1"/>
</dbReference>
<dbReference type="Proteomes" id="UP000298154">
    <property type="component" value="Unassembled WGS sequence"/>
</dbReference>
<sequence>MLPTLRLLLADPNLGLALLDPTGPTAAGATPASATPASPSMLDRTVEWVHSSDLIDPTPFLSADQVLLTTGTQFGSDPTKDADFRPYVQRLHDRGITALGFGTEVIRDGTPDGLIAACRSLELPLFEVPYRTPFIAVARAAGDLVAEDRYARATWALKAQRAIALAALRPDGLSATLAELSTQLGHWVALFDASGILNRVFPRATFTAAPDALATVQHEARRLLARGQRSSSTVDAGGETLTLQTLGGHDHLRGVLALGGPRALDQASTEVVTSVIALAGLALEQHNALDRAQGLLRTGLMHTLLGGDHKLVEQISLQMWGALPAAPVLVAVVDVPSLRRDAITEYLELRVEDTPGQLFFARQDDTIVLCLERSADGILSNLCTLFDLHAGLSEPSTYRQLPRALDQAEQAVTRAREGAAGVTTFNDVARQGVLALLARTDAHAVGLATLAPVLAYDRAHATELLRTLHAWLLCNGHFGEAAAQLGVHRHTVRTRIQQAEQLLARDLGSFPARADVWAALLATDTAVVSPLRPRVIRP</sequence>
<dbReference type="InterPro" id="IPR042070">
    <property type="entry name" value="PucR_C-HTH_sf"/>
</dbReference>
<dbReference type="PANTHER" id="PTHR33744">
    <property type="entry name" value="CARBOHYDRATE DIACID REGULATOR"/>
    <property type="match status" value="1"/>
</dbReference>
<proteinExistence type="predicted"/>
<keyword evidence="4" id="KW-1185">Reference proteome</keyword>
<organism evidence="3 4">
    <name type="scientific">Cryobacterium ruanii</name>
    <dbReference type="NCBI Taxonomy" id="1259197"/>
    <lineage>
        <taxon>Bacteria</taxon>
        <taxon>Bacillati</taxon>
        <taxon>Actinomycetota</taxon>
        <taxon>Actinomycetes</taxon>
        <taxon>Micrococcales</taxon>
        <taxon>Microbacteriaceae</taxon>
        <taxon>Cryobacterium</taxon>
    </lineage>
</organism>
<feature type="domain" description="Purine catabolism PurC-like" evidence="1">
    <location>
        <begin position="40"/>
        <end position="141"/>
    </location>
</feature>
<name>A0A4R9AJ78_9MICO</name>
<comment type="caution">
    <text evidence="3">The sequence shown here is derived from an EMBL/GenBank/DDBJ whole genome shotgun (WGS) entry which is preliminary data.</text>
</comment>
<accession>A0A4R9AJ78</accession>
<dbReference type="InterPro" id="IPR025736">
    <property type="entry name" value="PucR_C-HTH_dom"/>
</dbReference>
<dbReference type="AlphaFoldDB" id="A0A4R9AJ78"/>
<dbReference type="Pfam" id="PF07905">
    <property type="entry name" value="PucR"/>
    <property type="match status" value="1"/>
</dbReference>
<dbReference type="RefSeq" id="WP_134556961.1">
    <property type="nucleotide sequence ID" value="NZ_SOHK01000024.1"/>
</dbReference>
<evidence type="ECO:0000313" key="4">
    <source>
        <dbReference type="Proteomes" id="UP000298154"/>
    </source>
</evidence>
<dbReference type="Pfam" id="PF13556">
    <property type="entry name" value="HTH_30"/>
    <property type="match status" value="1"/>
</dbReference>
<dbReference type="OrthoDB" id="8450798at2"/>
<evidence type="ECO:0000259" key="1">
    <source>
        <dbReference type="Pfam" id="PF07905"/>
    </source>
</evidence>
<reference evidence="3 4" key="1">
    <citation type="submission" date="2019-03" db="EMBL/GenBank/DDBJ databases">
        <title>Genomics of glacier-inhabiting Cryobacterium strains.</title>
        <authorList>
            <person name="Liu Q."/>
            <person name="Xin Y.-H."/>
        </authorList>
    </citation>
    <scope>NUCLEOTIDE SEQUENCE [LARGE SCALE GENOMIC DNA]</scope>
    <source>
        <strain evidence="3 4">Sr36</strain>
    </source>
</reference>
<dbReference type="InterPro" id="IPR012914">
    <property type="entry name" value="PucR_dom"/>
</dbReference>
<dbReference type="Gene3D" id="1.10.10.2840">
    <property type="entry name" value="PucR C-terminal helix-turn-helix domain"/>
    <property type="match status" value="1"/>
</dbReference>
<evidence type="ECO:0000313" key="3">
    <source>
        <dbReference type="EMBL" id="TFD63099.1"/>
    </source>
</evidence>
<protein>
    <submittedName>
        <fullName evidence="3">PucR family transcriptional regulator</fullName>
    </submittedName>
</protein>